<comment type="subcellular location">
    <subcellularLocation>
        <location evidence="13">Cytoplasm</location>
    </subcellularLocation>
</comment>
<name>A0A4Q1SBR3_9BACT</name>
<comment type="function">
    <text evidence="13">Catalyzes the condensation reaction of fatty acid synthesis by the addition to an acyl acceptor of two carbons from malonyl-ACP. Catalyzes the first condensation reaction which initiates fatty acid synthesis and may therefore play a role in governing the total rate of fatty acid production. Possesses both acetoacetyl-ACP synthase and acetyl transacylase activities. Its substrate specificity determines the biosynthesis of branched-chain and/or straight-chain of fatty acids.</text>
</comment>
<dbReference type="AlphaFoldDB" id="A0A4Q1SBR3"/>
<evidence type="ECO:0000256" key="1">
    <source>
        <dbReference type="ARBA" id="ARBA00005194"/>
    </source>
</evidence>
<dbReference type="UniPathway" id="UPA00094"/>
<dbReference type="GO" id="GO:0005737">
    <property type="term" value="C:cytoplasm"/>
    <property type="evidence" value="ECO:0007669"/>
    <property type="project" value="UniProtKB-SubCell"/>
</dbReference>
<evidence type="ECO:0000256" key="6">
    <source>
        <dbReference type="ARBA" id="ARBA00022679"/>
    </source>
</evidence>
<dbReference type="InterPro" id="IPR016039">
    <property type="entry name" value="Thiolase-like"/>
</dbReference>
<keyword evidence="7 13" id="KW-0276">Fatty acid metabolism</keyword>
<dbReference type="RefSeq" id="WP_129209194.1">
    <property type="nucleotide sequence ID" value="NZ_BMGU01000005.1"/>
</dbReference>
<evidence type="ECO:0000256" key="2">
    <source>
        <dbReference type="ARBA" id="ARBA00008642"/>
    </source>
</evidence>
<evidence type="ECO:0000256" key="5">
    <source>
        <dbReference type="ARBA" id="ARBA00022516"/>
    </source>
</evidence>
<comment type="caution">
    <text evidence="16">The sequence shown here is derived from an EMBL/GenBank/DDBJ whole genome shotgun (WGS) entry which is preliminary data.</text>
</comment>
<feature type="active site" evidence="13">
    <location>
        <position position="295"/>
    </location>
</feature>
<evidence type="ECO:0000259" key="14">
    <source>
        <dbReference type="Pfam" id="PF08541"/>
    </source>
</evidence>
<comment type="similarity">
    <text evidence="2 13">Belongs to the thiolase-like superfamily. FabH family.</text>
</comment>
<feature type="active site" evidence="13">
    <location>
        <position position="124"/>
    </location>
</feature>
<proteinExistence type="inferred from homology"/>
<dbReference type="Proteomes" id="UP000290253">
    <property type="component" value="Unassembled WGS sequence"/>
</dbReference>
<dbReference type="GO" id="GO:0033818">
    <property type="term" value="F:beta-ketoacyl-acyl-carrier-protein synthase III activity"/>
    <property type="evidence" value="ECO:0007669"/>
    <property type="project" value="UniProtKB-UniRule"/>
</dbReference>
<dbReference type="FunFam" id="3.40.47.10:FF:000004">
    <property type="entry name" value="3-oxoacyl-[acyl-carrier-protein] synthase 3"/>
    <property type="match status" value="1"/>
</dbReference>
<keyword evidence="8 13" id="KW-0443">Lipid metabolism</keyword>
<dbReference type="CDD" id="cd00830">
    <property type="entry name" value="KAS_III"/>
    <property type="match status" value="1"/>
</dbReference>
<evidence type="ECO:0000256" key="4">
    <source>
        <dbReference type="ARBA" id="ARBA00022490"/>
    </source>
</evidence>
<keyword evidence="11 13" id="KW-0012">Acyltransferase</keyword>
<dbReference type="PANTHER" id="PTHR34069:SF2">
    <property type="entry name" value="BETA-KETOACYL-[ACYL-CARRIER-PROTEIN] SYNTHASE III"/>
    <property type="match status" value="1"/>
</dbReference>
<feature type="domain" description="Beta-ketoacyl-[acyl-carrier-protein] synthase III N-terminal" evidence="15">
    <location>
        <begin position="118"/>
        <end position="197"/>
    </location>
</feature>
<sequence length="340" mass="36113">MSLTLAVRPPVARRAKISALGTYVPSRVLTNQDLEKLVETSDEWIYSRVGIRERHIVAEGEATSDMAVAAARKCLASRGIEPSEVDAIIVATVTPDMFFPATACLVQDKLGAAGAWGFDLSAACSGFVYALQMGTKLVESGAHSKVLVIGSDTMSSILDYTDRTTCVLFGDGAGAVLIEPAAEGEIGMIDFVHEIDGSGAPALNMPAGGSAHPSTVETVQNKMHYVHQDGQTVYKFAVRKMAETAEKVLTRNGVTVNEIAAFIPHQANKRIILSSAERLGLPLEKIVINIDRYGNTTAGTIPLAMGTAVEENRLKKGDLVLIASVGAGFTVGATLLRWEI</sequence>
<organism evidence="16 17">
    <name type="scientific">Silvibacterium dinghuense</name>
    <dbReference type="NCBI Taxonomy" id="1560006"/>
    <lineage>
        <taxon>Bacteria</taxon>
        <taxon>Pseudomonadati</taxon>
        <taxon>Acidobacteriota</taxon>
        <taxon>Terriglobia</taxon>
        <taxon>Terriglobales</taxon>
        <taxon>Acidobacteriaceae</taxon>
        <taxon>Silvibacterium</taxon>
    </lineage>
</organism>
<evidence type="ECO:0000256" key="13">
    <source>
        <dbReference type="HAMAP-Rule" id="MF_01815"/>
    </source>
</evidence>
<keyword evidence="5 13" id="KW-0444">Lipid biosynthesis</keyword>
<dbReference type="EMBL" id="SDMK01000003">
    <property type="protein sequence ID" value="RXS94457.1"/>
    <property type="molecule type" value="Genomic_DNA"/>
</dbReference>
<keyword evidence="17" id="KW-1185">Reference proteome</keyword>
<keyword evidence="10 13" id="KW-0511">Multifunctional enzyme</keyword>
<dbReference type="Pfam" id="PF08545">
    <property type="entry name" value="ACP_syn_III"/>
    <property type="match status" value="1"/>
</dbReference>
<dbReference type="InterPro" id="IPR013747">
    <property type="entry name" value="ACP_syn_III_C"/>
</dbReference>
<dbReference type="Gene3D" id="3.40.47.10">
    <property type="match status" value="1"/>
</dbReference>
<feature type="active site" evidence="13">
    <location>
        <position position="265"/>
    </location>
</feature>
<evidence type="ECO:0000256" key="3">
    <source>
        <dbReference type="ARBA" id="ARBA00012333"/>
    </source>
</evidence>
<evidence type="ECO:0000313" key="16">
    <source>
        <dbReference type="EMBL" id="RXS94457.1"/>
    </source>
</evidence>
<comment type="catalytic activity">
    <reaction evidence="12">
        <text>malonyl-[ACP] + acetyl-CoA + H(+) = 3-oxobutanoyl-[ACP] + CO2 + CoA</text>
        <dbReference type="Rhea" id="RHEA:12080"/>
        <dbReference type="Rhea" id="RHEA-COMP:9623"/>
        <dbReference type="Rhea" id="RHEA-COMP:9625"/>
        <dbReference type="ChEBI" id="CHEBI:15378"/>
        <dbReference type="ChEBI" id="CHEBI:16526"/>
        <dbReference type="ChEBI" id="CHEBI:57287"/>
        <dbReference type="ChEBI" id="CHEBI:57288"/>
        <dbReference type="ChEBI" id="CHEBI:78449"/>
        <dbReference type="ChEBI" id="CHEBI:78450"/>
        <dbReference type="EC" id="2.3.1.180"/>
    </reaction>
    <physiologicalReaction direction="left-to-right" evidence="12">
        <dbReference type="Rhea" id="RHEA:12081"/>
    </physiologicalReaction>
</comment>
<evidence type="ECO:0000256" key="11">
    <source>
        <dbReference type="ARBA" id="ARBA00023315"/>
    </source>
</evidence>
<evidence type="ECO:0000256" key="12">
    <source>
        <dbReference type="ARBA" id="ARBA00051096"/>
    </source>
</evidence>
<dbReference type="NCBIfam" id="TIGR00747">
    <property type="entry name" value="fabH"/>
    <property type="match status" value="1"/>
</dbReference>
<keyword evidence="9 13" id="KW-0275">Fatty acid biosynthesis</keyword>
<dbReference type="NCBIfam" id="NF006829">
    <property type="entry name" value="PRK09352.1"/>
    <property type="match status" value="1"/>
</dbReference>
<protein>
    <recommendedName>
        <fullName evidence="3 13">Beta-ketoacyl-[acyl-carrier-protein] synthase III</fullName>
        <shortName evidence="13">Beta-ketoacyl-ACP synthase III</shortName>
        <shortName evidence="13">KAS III</shortName>
        <ecNumber evidence="3 13">2.3.1.180</ecNumber>
    </recommendedName>
    <alternativeName>
        <fullName evidence="13">3-oxoacyl-[acyl-carrier-protein] synthase 3</fullName>
    </alternativeName>
    <alternativeName>
        <fullName evidence="13">3-oxoacyl-[acyl-carrier-protein] synthase III</fullName>
    </alternativeName>
</protein>
<keyword evidence="4 13" id="KW-0963">Cytoplasm</keyword>
<gene>
    <name evidence="13" type="primary">fabH</name>
    <name evidence="16" type="ORF">ESZ00_15415</name>
</gene>
<evidence type="ECO:0000259" key="15">
    <source>
        <dbReference type="Pfam" id="PF08545"/>
    </source>
</evidence>
<accession>A0A4Q1SBR3</accession>
<dbReference type="HAMAP" id="MF_01815">
    <property type="entry name" value="FabH"/>
    <property type="match status" value="1"/>
</dbReference>
<reference evidence="16 17" key="1">
    <citation type="journal article" date="2016" name="Int. J. Syst. Evol. Microbiol.">
        <title>Acidipila dinghuensis sp. nov., an acidobacterium isolated from forest soil.</title>
        <authorList>
            <person name="Jiang Y.W."/>
            <person name="Wang J."/>
            <person name="Chen M.H."/>
            <person name="Lv Y.Y."/>
            <person name="Qiu L.H."/>
        </authorList>
    </citation>
    <scope>NUCLEOTIDE SEQUENCE [LARGE SCALE GENOMIC DNA]</scope>
    <source>
        <strain evidence="16 17">DHOF10</strain>
    </source>
</reference>
<evidence type="ECO:0000256" key="7">
    <source>
        <dbReference type="ARBA" id="ARBA00022832"/>
    </source>
</evidence>
<dbReference type="PANTHER" id="PTHR34069">
    <property type="entry name" value="3-OXOACYL-[ACYL-CARRIER-PROTEIN] SYNTHASE 3"/>
    <property type="match status" value="1"/>
</dbReference>
<dbReference type="GO" id="GO:0006633">
    <property type="term" value="P:fatty acid biosynthetic process"/>
    <property type="evidence" value="ECO:0007669"/>
    <property type="project" value="UniProtKB-UniRule"/>
</dbReference>
<dbReference type="Pfam" id="PF08541">
    <property type="entry name" value="ACP_syn_III_C"/>
    <property type="match status" value="1"/>
</dbReference>
<evidence type="ECO:0000256" key="10">
    <source>
        <dbReference type="ARBA" id="ARBA00023268"/>
    </source>
</evidence>
<feature type="domain" description="Beta-ketoacyl-[acyl-carrier-protein] synthase III C-terminal" evidence="14">
    <location>
        <begin position="249"/>
        <end position="338"/>
    </location>
</feature>
<dbReference type="EC" id="2.3.1.180" evidence="3 13"/>
<comment type="domain">
    <text evidence="13">The last Arg residue of the ACP-binding site is essential for the weak association between ACP/AcpP and FabH.</text>
</comment>
<dbReference type="SUPFAM" id="SSF53901">
    <property type="entry name" value="Thiolase-like"/>
    <property type="match status" value="1"/>
</dbReference>
<feature type="region of interest" description="ACP-binding" evidence="13">
    <location>
        <begin position="266"/>
        <end position="270"/>
    </location>
</feature>
<dbReference type="GO" id="GO:0044550">
    <property type="term" value="P:secondary metabolite biosynthetic process"/>
    <property type="evidence" value="ECO:0007669"/>
    <property type="project" value="TreeGrafter"/>
</dbReference>
<dbReference type="GO" id="GO:0004315">
    <property type="term" value="F:3-oxoacyl-[acyl-carrier-protein] synthase activity"/>
    <property type="evidence" value="ECO:0007669"/>
    <property type="project" value="InterPro"/>
</dbReference>
<evidence type="ECO:0000256" key="8">
    <source>
        <dbReference type="ARBA" id="ARBA00023098"/>
    </source>
</evidence>
<comment type="subunit">
    <text evidence="13">Homodimer.</text>
</comment>
<comment type="pathway">
    <text evidence="1 13">Lipid metabolism; fatty acid biosynthesis.</text>
</comment>
<dbReference type="InterPro" id="IPR004655">
    <property type="entry name" value="FabH"/>
</dbReference>
<evidence type="ECO:0000256" key="9">
    <source>
        <dbReference type="ARBA" id="ARBA00023160"/>
    </source>
</evidence>
<keyword evidence="6 13" id="KW-0808">Transferase</keyword>
<dbReference type="InterPro" id="IPR013751">
    <property type="entry name" value="ACP_syn_III_N"/>
</dbReference>
<evidence type="ECO:0000313" key="17">
    <source>
        <dbReference type="Proteomes" id="UP000290253"/>
    </source>
</evidence>
<dbReference type="OrthoDB" id="9815506at2"/>